<dbReference type="PANTHER" id="PTHR43450">
    <property type="entry name" value="ASPARTYL-TRNA SYNTHETASE"/>
    <property type="match status" value="1"/>
</dbReference>
<dbReference type="STRING" id="200324.A0A2N5SB27"/>
<comment type="caution">
    <text evidence="6">The sequence shown here is derived from an EMBL/GenBank/DDBJ whole genome shotgun (WGS) entry which is preliminary data.</text>
</comment>
<dbReference type="GO" id="GO:0005829">
    <property type="term" value="C:cytosol"/>
    <property type="evidence" value="ECO:0007669"/>
    <property type="project" value="TreeGrafter"/>
</dbReference>
<keyword evidence="3" id="KW-0547">Nucleotide-binding</keyword>
<dbReference type="Gene3D" id="3.30.930.10">
    <property type="entry name" value="Bira Bifunctional Protein, Domain 2"/>
    <property type="match status" value="1"/>
</dbReference>
<dbReference type="GO" id="GO:0004815">
    <property type="term" value="F:aspartate-tRNA ligase activity"/>
    <property type="evidence" value="ECO:0007669"/>
    <property type="project" value="InterPro"/>
</dbReference>
<name>A0A2N5SB27_9BASI</name>
<evidence type="ECO:0000256" key="1">
    <source>
        <dbReference type="ARBA" id="ARBA00022490"/>
    </source>
</evidence>
<protein>
    <recommendedName>
        <fullName evidence="5">Aminoacyl-tRNA synthetase class II (D/K/N) domain-containing protein</fullName>
    </recommendedName>
</protein>
<keyword evidence="1" id="KW-0963">Cytoplasm</keyword>
<dbReference type="EMBL" id="PGCJ01001061">
    <property type="protein sequence ID" value="PLW10415.1"/>
    <property type="molecule type" value="Genomic_DNA"/>
</dbReference>
<accession>A0A2N5SB27</accession>
<dbReference type="AlphaFoldDB" id="A0A2N5SB27"/>
<dbReference type="Proteomes" id="UP000235388">
    <property type="component" value="Unassembled WGS sequence"/>
</dbReference>
<organism evidence="6 7">
    <name type="scientific">Puccinia coronata f. sp. avenae</name>
    <dbReference type="NCBI Taxonomy" id="200324"/>
    <lineage>
        <taxon>Eukaryota</taxon>
        <taxon>Fungi</taxon>
        <taxon>Dikarya</taxon>
        <taxon>Basidiomycota</taxon>
        <taxon>Pucciniomycotina</taxon>
        <taxon>Pucciniomycetes</taxon>
        <taxon>Pucciniales</taxon>
        <taxon>Pucciniaceae</taxon>
        <taxon>Puccinia</taxon>
    </lineage>
</organism>
<keyword evidence="4" id="KW-0067">ATP-binding</keyword>
<evidence type="ECO:0000256" key="2">
    <source>
        <dbReference type="ARBA" id="ARBA00022598"/>
    </source>
</evidence>
<dbReference type="InterPro" id="IPR045864">
    <property type="entry name" value="aa-tRNA-synth_II/BPL/LPL"/>
</dbReference>
<proteinExistence type="predicted"/>
<keyword evidence="7" id="KW-1185">Reference proteome</keyword>
<dbReference type="InterPro" id="IPR004523">
    <property type="entry name" value="Asp-tRNA_synthase_2"/>
</dbReference>
<evidence type="ECO:0000256" key="4">
    <source>
        <dbReference type="ARBA" id="ARBA00022840"/>
    </source>
</evidence>
<dbReference type="GO" id="GO:0003723">
    <property type="term" value="F:RNA binding"/>
    <property type="evidence" value="ECO:0007669"/>
    <property type="project" value="TreeGrafter"/>
</dbReference>
<dbReference type="GO" id="GO:0006422">
    <property type="term" value="P:aspartyl-tRNA aminoacylation"/>
    <property type="evidence" value="ECO:0007669"/>
    <property type="project" value="InterPro"/>
</dbReference>
<dbReference type="GO" id="GO:0017101">
    <property type="term" value="C:aminoacyl-tRNA synthetase multienzyme complex"/>
    <property type="evidence" value="ECO:0007669"/>
    <property type="project" value="TreeGrafter"/>
</dbReference>
<dbReference type="GO" id="GO:0005524">
    <property type="term" value="F:ATP binding"/>
    <property type="evidence" value="ECO:0007669"/>
    <property type="project" value="InterPro"/>
</dbReference>
<keyword evidence="2" id="KW-0436">Ligase</keyword>
<reference evidence="6 7" key="1">
    <citation type="submission" date="2017-11" db="EMBL/GenBank/DDBJ databases">
        <title>De novo assembly and phasing of dikaryotic genomes from two isolates of Puccinia coronata f. sp. avenae, the causal agent of oat crown rust.</title>
        <authorList>
            <person name="Miller M.E."/>
            <person name="Zhang Y."/>
            <person name="Omidvar V."/>
            <person name="Sperschneider J."/>
            <person name="Schwessinger B."/>
            <person name="Raley C."/>
            <person name="Palmer J.M."/>
            <person name="Garnica D."/>
            <person name="Upadhyaya N."/>
            <person name="Rathjen J."/>
            <person name="Taylor J.M."/>
            <person name="Park R.F."/>
            <person name="Dodds P.N."/>
            <person name="Hirsch C.D."/>
            <person name="Kianian S.F."/>
            <person name="Figueroa M."/>
        </authorList>
    </citation>
    <scope>NUCLEOTIDE SEQUENCE [LARGE SCALE GENOMIC DNA]</scope>
    <source>
        <strain evidence="6">12NC29</strain>
    </source>
</reference>
<evidence type="ECO:0000259" key="5">
    <source>
        <dbReference type="Pfam" id="PF00152"/>
    </source>
</evidence>
<gene>
    <name evidence="6" type="ORF">PCANC_19688</name>
</gene>
<dbReference type="InterPro" id="IPR004364">
    <property type="entry name" value="Aa-tRNA-synt_II"/>
</dbReference>
<dbReference type="PANTHER" id="PTHR43450:SF1">
    <property type="entry name" value="ASPARTATE--TRNA LIGASE, CYTOPLASMIC"/>
    <property type="match status" value="1"/>
</dbReference>
<sequence length="81" mass="9190">MPPLSCPSSWKTLVAPWTPSPRLDNRVLDLRTPVNQAIFRVQSQVCSLFQQYLDQHRFIEIHTPKIQGAATESGARVFKLA</sequence>
<dbReference type="OrthoDB" id="372395at2759"/>
<feature type="domain" description="Aminoacyl-tRNA synthetase class II (D/K/N)" evidence="5">
    <location>
        <begin position="22"/>
        <end position="80"/>
    </location>
</feature>
<evidence type="ECO:0000256" key="3">
    <source>
        <dbReference type="ARBA" id="ARBA00022741"/>
    </source>
</evidence>
<evidence type="ECO:0000313" key="6">
    <source>
        <dbReference type="EMBL" id="PLW10415.1"/>
    </source>
</evidence>
<dbReference type="Pfam" id="PF00152">
    <property type="entry name" value="tRNA-synt_2"/>
    <property type="match status" value="1"/>
</dbReference>
<evidence type="ECO:0000313" key="7">
    <source>
        <dbReference type="Proteomes" id="UP000235388"/>
    </source>
</evidence>
<dbReference type="SUPFAM" id="SSF55681">
    <property type="entry name" value="Class II aaRS and biotin synthetases"/>
    <property type="match status" value="1"/>
</dbReference>